<dbReference type="Gene3D" id="2.60.40.10">
    <property type="entry name" value="Immunoglobulins"/>
    <property type="match status" value="1"/>
</dbReference>
<dbReference type="Gene3D" id="3.90.260.10">
    <property type="entry name" value="Transglutaminase-like"/>
    <property type="match status" value="1"/>
</dbReference>
<dbReference type="Ensembl" id="ENSXMAT00000033477.1">
    <property type="protein sequence ID" value="ENSXMAP00000039993.1"/>
    <property type="gene ID" value="ENSXMAG00000026194.1"/>
</dbReference>
<evidence type="ECO:0000313" key="3">
    <source>
        <dbReference type="Proteomes" id="UP000002852"/>
    </source>
</evidence>
<sequence>MSGFLCVRSLTQGIPVLFSEECSNHQRWSAKVHPRDIRFGSVTIHICSLVLFSVGVYQLLVQIETIPAQTYEVGTFVLRCNPWLRDDPVYMAQKASIEEYVKSDYGLVYMGSCQNVQSVFGFEQYDPGVLEACLALLQVTNPVYLSLVICAMVNANDDLEILLGKWEHDYRDGVKPTAWTGSAKILQQWLSSKFKPVRYRQCLVFASVLCTVMRVLGIPSRKVVTVFNAAHDTDANTTIEEYYTTNGEKNFHVWVECWMRRSDLGPGFDGWQVVDPTPQERSREIFRYSPCPVAAIRECCFSVKFDTPFLYASVDGDIRCLILHNGVLICTKSVSSDALNAYICLSIYCPFYLYLVPFSKLTHKHFCFWKHKNSTQIYSVLLQYWWIALTEIGRLSFSFLSPRVDFLHPGEKIEKKVSIKATSHATKLLVATLSHSNNYITVSKSYHKVSVRAPWL</sequence>
<dbReference type="InterPro" id="IPR050779">
    <property type="entry name" value="Transglutaminase"/>
</dbReference>
<dbReference type="Proteomes" id="UP000002852">
    <property type="component" value="Unassembled WGS sequence"/>
</dbReference>
<reference evidence="3" key="1">
    <citation type="submission" date="2012-01" db="EMBL/GenBank/DDBJ databases">
        <authorList>
            <person name="Walter R."/>
            <person name="Schartl M."/>
            <person name="Warren W."/>
        </authorList>
    </citation>
    <scope>NUCLEOTIDE SEQUENCE [LARGE SCALE GENOMIC DNA]</scope>
    <source>
        <strain evidence="3">JP 163 A</strain>
    </source>
</reference>
<feature type="domain" description="Transglutaminase-like" evidence="1">
    <location>
        <begin position="194"/>
        <end position="278"/>
    </location>
</feature>
<dbReference type="InterPro" id="IPR013783">
    <property type="entry name" value="Ig-like_fold"/>
</dbReference>
<dbReference type="InterPro" id="IPR002931">
    <property type="entry name" value="Transglutaminase-like"/>
</dbReference>
<reference evidence="2" key="4">
    <citation type="submission" date="2025-09" db="UniProtKB">
        <authorList>
            <consortium name="Ensembl"/>
        </authorList>
    </citation>
    <scope>IDENTIFICATION</scope>
    <source>
        <strain evidence="2">JP 163 A</strain>
    </source>
</reference>
<proteinExistence type="predicted"/>
<evidence type="ECO:0000259" key="1">
    <source>
        <dbReference type="SMART" id="SM00460"/>
    </source>
</evidence>
<accession>A0A3B5R8I6</accession>
<dbReference type="Pfam" id="PF01841">
    <property type="entry name" value="Transglut_core"/>
    <property type="match status" value="1"/>
</dbReference>
<dbReference type="SUPFAM" id="SSF54001">
    <property type="entry name" value="Cysteine proteinases"/>
    <property type="match status" value="1"/>
</dbReference>
<reference evidence="3" key="2">
    <citation type="journal article" date="2013" name="Nat. Genet.">
        <title>The genome of the platyfish, Xiphophorus maculatus, provides insights into evolutionary adaptation and several complex traits.</title>
        <authorList>
            <person name="Schartl M."/>
            <person name="Walter R.B."/>
            <person name="Shen Y."/>
            <person name="Garcia T."/>
            <person name="Catchen J."/>
            <person name="Amores A."/>
            <person name="Braasch I."/>
            <person name="Chalopin D."/>
            <person name="Volff J.N."/>
            <person name="Lesch K.P."/>
            <person name="Bisazza A."/>
            <person name="Minx P."/>
            <person name="Hillier L."/>
            <person name="Wilson R.K."/>
            <person name="Fuerstenberg S."/>
            <person name="Boore J."/>
            <person name="Searle S."/>
            <person name="Postlethwait J.H."/>
            <person name="Warren W.C."/>
        </authorList>
    </citation>
    <scope>NUCLEOTIDE SEQUENCE [LARGE SCALE GENOMIC DNA]</scope>
    <source>
        <strain evidence="3">JP 163 A</strain>
    </source>
</reference>
<dbReference type="PANTHER" id="PTHR11590">
    <property type="entry name" value="PROTEIN-GLUTAMINE GAMMA-GLUTAMYLTRANSFERASE"/>
    <property type="match status" value="1"/>
</dbReference>
<dbReference type="STRING" id="8083.ENSXMAP00000039993"/>
<dbReference type="GO" id="GO:0003810">
    <property type="term" value="F:protein-glutamine gamma-glutamyltransferase activity"/>
    <property type="evidence" value="ECO:0007669"/>
    <property type="project" value="TreeGrafter"/>
</dbReference>
<organism evidence="2 3">
    <name type="scientific">Xiphophorus maculatus</name>
    <name type="common">Southern platyfish</name>
    <name type="synonym">Platypoecilus maculatus</name>
    <dbReference type="NCBI Taxonomy" id="8083"/>
    <lineage>
        <taxon>Eukaryota</taxon>
        <taxon>Metazoa</taxon>
        <taxon>Chordata</taxon>
        <taxon>Craniata</taxon>
        <taxon>Vertebrata</taxon>
        <taxon>Euteleostomi</taxon>
        <taxon>Actinopterygii</taxon>
        <taxon>Neopterygii</taxon>
        <taxon>Teleostei</taxon>
        <taxon>Neoteleostei</taxon>
        <taxon>Acanthomorphata</taxon>
        <taxon>Ovalentaria</taxon>
        <taxon>Atherinomorphae</taxon>
        <taxon>Cyprinodontiformes</taxon>
        <taxon>Poeciliidae</taxon>
        <taxon>Poeciliinae</taxon>
        <taxon>Xiphophorus</taxon>
    </lineage>
</organism>
<dbReference type="AlphaFoldDB" id="A0A3B5R8I6"/>
<evidence type="ECO:0000313" key="2">
    <source>
        <dbReference type="Ensembl" id="ENSXMAP00000039993.1"/>
    </source>
</evidence>
<dbReference type="InParanoid" id="A0A3B5R8I6"/>
<keyword evidence="3" id="KW-1185">Reference proteome</keyword>
<name>A0A3B5R8I6_XIPMA</name>
<dbReference type="PANTHER" id="PTHR11590:SF80">
    <property type="entry name" value="TRANSGLUTAMINASE 5,-LIKE"/>
    <property type="match status" value="1"/>
</dbReference>
<dbReference type="GO" id="GO:0005739">
    <property type="term" value="C:mitochondrion"/>
    <property type="evidence" value="ECO:0007669"/>
    <property type="project" value="TreeGrafter"/>
</dbReference>
<dbReference type="GeneTree" id="ENSGT01050000244866"/>
<reference evidence="2" key="3">
    <citation type="submission" date="2025-08" db="UniProtKB">
        <authorList>
            <consortium name="Ensembl"/>
        </authorList>
    </citation>
    <scope>IDENTIFICATION</scope>
    <source>
        <strain evidence="2">JP 163 A</strain>
    </source>
</reference>
<dbReference type="InterPro" id="IPR036985">
    <property type="entry name" value="Transglutaminase-like_sf"/>
</dbReference>
<protein>
    <submittedName>
        <fullName evidence="2">Transglutaminase 2</fullName>
    </submittedName>
</protein>
<dbReference type="SMART" id="SM00460">
    <property type="entry name" value="TGc"/>
    <property type="match status" value="1"/>
</dbReference>
<dbReference type="InterPro" id="IPR038765">
    <property type="entry name" value="Papain-like_cys_pep_sf"/>
</dbReference>